<dbReference type="Proteomes" id="UP001281761">
    <property type="component" value="Unassembled WGS sequence"/>
</dbReference>
<keyword evidence="3" id="KW-1185">Reference proteome</keyword>
<accession>A0ABQ9WZW9</accession>
<sequence>MTSTHISKLDDLQKKILLDLANDKNELMETYPPPNGKTEFQNDIQELLSISAVKAMKITNEFFENYYTEYKEKLPLSTSNKTSTHRDSAAVYSHRDNFATETIKKLDNESSRTVLPPPGLSSSSPPQSAPRSNHIQPKNYSQPTSIYTIVPCSENIDNTILMKARLNKREKRELRIPELDDSSYSSIAVDPISVDWRSPNKVEVQVGRKGSYTIARWVQPPARTLYLGHELQPGSVYFLEMGFQIQKVDGRIPPSSLKWNIGIEALPQSGSGFTGKLNEDSLAIIGIAPNQARYQQNGAAMHDNSNTTTQEEWQQIFGESGTNLIEFVVAFELDLTQGDRMNTLRMFQTGREQRKCFIHLPNAAYRFSVRAGETGTIVIVRRFGTLKRPTPMQNLLYYDFTEWKQT</sequence>
<reference evidence="2 3" key="1">
    <citation type="journal article" date="2022" name="bioRxiv">
        <title>Genomics of Preaxostyla Flagellates Illuminates Evolutionary Transitions and the Path Towards Mitochondrial Loss.</title>
        <authorList>
            <person name="Novak L.V.F."/>
            <person name="Treitli S.C."/>
            <person name="Pyrih J."/>
            <person name="Halakuc P."/>
            <person name="Pipaliya S.V."/>
            <person name="Vacek V."/>
            <person name="Brzon O."/>
            <person name="Soukal P."/>
            <person name="Eme L."/>
            <person name="Dacks J.B."/>
            <person name="Karnkowska A."/>
            <person name="Elias M."/>
            <person name="Hampl V."/>
        </authorList>
    </citation>
    <scope>NUCLEOTIDE SEQUENCE [LARGE SCALE GENOMIC DNA]</scope>
    <source>
        <strain evidence="2">NAU3</strain>
        <tissue evidence="2">Gut</tissue>
    </source>
</reference>
<feature type="region of interest" description="Disordered" evidence="1">
    <location>
        <begin position="102"/>
        <end position="140"/>
    </location>
</feature>
<dbReference type="EMBL" id="JARBJD010000275">
    <property type="protein sequence ID" value="KAK2945050.1"/>
    <property type="molecule type" value="Genomic_DNA"/>
</dbReference>
<gene>
    <name evidence="2" type="ORF">BLNAU_20063</name>
</gene>
<organism evidence="2 3">
    <name type="scientific">Blattamonas nauphoetae</name>
    <dbReference type="NCBI Taxonomy" id="2049346"/>
    <lineage>
        <taxon>Eukaryota</taxon>
        <taxon>Metamonada</taxon>
        <taxon>Preaxostyla</taxon>
        <taxon>Oxymonadida</taxon>
        <taxon>Blattamonas</taxon>
    </lineage>
</organism>
<comment type="caution">
    <text evidence="2">The sequence shown here is derived from an EMBL/GenBank/DDBJ whole genome shotgun (WGS) entry which is preliminary data.</text>
</comment>
<proteinExistence type="predicted"/>
<evidence type="ECO:0008006" key="4">
    <source>
        <dbReference type="Google" id="ProtNLM"/>
    </source>
</evidence>
<evidence type="ECO:0000313" key="3">
    <source>
        <dbReference type="Proteomes" id="UP001281761"/>
    </source>
</evidence>
<name>A0ABQ9WZW9_9EUKA</name>
<evidence type="ECO:0000313" key="2">
    <source>
        <dbReference type="EMBL" id="KAK2945050.1"/>
    </source>
</evidence>
<protein>
    <recommendedName>
        <fullName evidence="4">Fibronectin type-III domain-containing protein</fullName>
    </recommendedName>
</protein>
<feature type="compositionally biased region" description="Low complexity" evidence="1">
    <location>
        <begin position="120"/>
        <end position="132"/>
    </location>
</feature>
<evidence type="ECO:0000256" key="1">
    <source>
        <dbReference type="SAM" id="MobiDB-lite"/>
    </source>
</evidence>